<feature type="chain" id="PRO_5044665452" evidence="3">
    <location>
        <begin position="25"/>
        <end position="993"/>
    </location>
</feature>
<evidence type="ECO:0000256" key="3">
    <source>
        <dbReference type="SAM" id="SignalP"/>
    </source>
</evidence>
<dbReference type="InterPro" id="IPR013642">
    <property type="entry name" value="CLCA_N"/>
</dbReference>
<dbReference type="RefSeq" id="XP_022081155.1">
    <property type="nucleotide sequence ID" value="XM_022225463.1"/>
</dbReference>
<dbReference type="OMA" id="HRIRIHA"/>
<evidence type="ECO:0000313" key="6">
    <source>
        <dbReference type="RefSeq" id="XP_022081155.1"/>
    </source>
</evidence>
<dbReference type="AlphaFoldDB" id="A0A8B7XME8"/>
<evidence type="ECO:0000313" key="7">
    <source>
        <dbReference type="RefSeq" id="XP_022081164.1"/>
    </source>
</evidence>
<keyword evidence="5" id="KW-1185">Reference proteome</keyword>
<keyword evidence="2" id="KW-0812">Transmembrane</keyword>
<dbReference type="InterPro" id="IPR013783">
    <property type="entry name" value="Ig-like_fold"/>
</dbReference>
<dbReference type="InterPro" id="IPR036465">
    <property type="entry name" value="vWFA_dom_sf"/>
</dbReference>
<dbReference type="OrthoDB" id="687730at2759"/>
<dbReference type="Gene3D" id="3.40.50.410">
    <property type="entry name" value="von Willebrand factor, type A domain"/>
    <property type="match status" value="1"/>
</dbReference>
<feature type="compositionally biased region" description="Pro residues" evidence="1">
    <location>
        <begin position="766"/>
        <end position="775"/>
    </location>
</feature>
<protein>
    <submittedName>
        <fullName evidence="6 7">Epithelial chloride channel protein-like</fullName>
    </submittedName>
</protein>
<dbReference type="Gene3D" id="2.60.40.10">
    <property type="entry name" value="Immunoglobulins"/>
    <property type="match status" value="1"/>
</dbReference>
<dbReference type="SUPFAM" id="SSF53300">
    <property type="entry name" value="vWA-like"/>
    <property type="match status" value="1"/>
</dbReference>
<dbReference type="CDD" id="cd00198">
    <property type="entry name" value="vWFA"/>
    <property type="match status" value="1"/>
</dbReference>
<dbReference type="InterPro" id="IPR051266">
    <property type="entry name" value="CLCR"/>
</dbReference>
<gene>
    <name evidence="6 7" type="primary">LOC110974098</name>
</gene>
<dbReference type="SMART" id="SM00327">
    <property type="entry name" value="VWA"/>
    <property type="match status" value="1"/>
</dbReference>
<keyword evidence="3" id="KW-0732">Signal</keyword>
<dbReference type="NCBIfam" id="NF041940">
    <property type="entry name" value="choice_anch_X"/>
    <property type="match status" value="1"/>
</dbReference>
<proteinExistence type="predicted"/>
<organism evidence="5 6">
    <name type="scientific">Acanthaster planci</name>
    <name type="common">Crown-of-thorns starfish</name>
    <dbReference type="NCBI Taxonomy" id="133434"/>
    <lineage>
        <taxon>Eukaryota</taxon>
        <taxon>Metazoa</taxon>
        <taxon>Echinodermata</taxon>
        <taxon>Eleutherozoa</taxon>
        <taxon>Asterozoa</taxon>
        <taxon>Asteroidea</taxon>
        <taxon>Valvatacea</taxon>
        <taxon>Valvatida</taxon>
        <taxon>Acanthasteridae</taxon>
        <taxon>Acanthaster</taxon>
    </lineage>
</organism>
<evidence type="ECO:0000256" key="1">
    <source>
        <dbReference type="SAM" id="MobiDB-lite"/>
    </source>
</evidence>
<dbReference type="PANTHER" id="PTHR10579">
    <property type="entry name" value="CALCIUM-ACTIVATED CHLORIDE CHANNEL REGULATOR"/>
    <property type="match status" value="1"/>
</dbReference>
<keyword evidence="2" id="KW-1133">Transmembrane helix</keyword>
<feature type="signal peptide" evidence="3">
    <location>
        <begin position="1"/>
        <end position="24"/>
    </location>
</feature>
<dbReference type="Pfam" id="PF08434">
    <property type="entry name" value="CLCA"/>
    <property type="match status" value="1"/>
</dbReference>
<dbReference type="PANTHER" id="PTHR10579:SF177">
    <property type="entry name" value="CALCIUM-ACTIVATED CHLORIDE CHANNEL REGULATOR 4-LIKE PROTEIN"/>
    <property type="match status" value="1"/>
</dbReference>
<feature type="domain" description="VWFA" evidence="4">
    <location>
        <begin position="330"/>
        <end position="512"/>
    </location>
</feature>
<name>A0A8B7XME8_ACAPL</name>
<keyword evidence="2" id="KW-0472">Membrane</keyword>
<feature type="transmembrane region" description="Helical" evidence="2">
    <location>
        <begin position="945"/>
        <end position="971"/>
    </location>
</feature>
<dbReference type="Proteomes" id="UP000694845">
    <property type="component" value="Unplaced"/>
</dbReference>
<evidence type="ECO:0000259" key="4">
    <source>
        <dbReference type="PROSITE" id="PS50234"/>
    </source>
</evidence>
<evidence type="ECO:0000313" key="5">
    <source>
        <dbReference type="Proteomes" id="UP000694845"/>
    </source>
</evidence>
<evidence type="ECO:0000256" key="2">
    <source>
        <dbReference type="SAM" id="Phobius"/>
    </source>
</evidence>
<dbReference type="InterPro" id="IPR002035">
    <property type="entry name" value="VWF_A"/>
</dbReference>
<dbReference type="GeneID" id="110974098"/>
<accession>A0A8B7XME8</accession>
<sequence length="993" mass="109141">MTTAIKWTTLMSLIILSAVHGADSLTRPSFIKFIDNGYSGITVAIHNRVDEDQVLIDRIQYMFKEASKYLYTATKKRAYFRNVTILIPKTWARKPEYDLPGGVTFDNADVIVAPPNPRWAPLQYTKQYEGCGKQGVHIHFLDAFLTNQDTELYYGPLGRMLVHEWAHLRWGLFDEYPDPVGDPDYYQEFYYSPLTQRFEGVRCSYNYNGRPLIFLPESFSYRDCAGDPFVGYEDNCVFFILQDQSDVTASIMFGTYPLEPITNFCDDTEQSNMLHNQEAPNKHNRLCFRKSNWEVMRGHEDFEGGKNPPREISDKDLIPTFRLVQHREIRVVLLLDTSGSMNDNEKFVKMISSSYNFLSSIVLDGSRVGIVEFNTFGKILKNLVAVNGAADRLTLLDALPSEADGWTAIGDGLLKAIEVLSANEESPKGGIIMLVSDGEEKHGNNGENPYNLPYVADVMDEVVASGVIVDTLAFAQEASALLPSISKATGGKTFFYSNEPGSNTLYEAFAAIMERGDVRDTDKRVQLLGTSWSLKKNEERRGGVFMDSTLGNGTAFTFSWSKVDNPAIEVTIMRPNGEILDSSYDGFGEDASFKTIIVRIQGHAEEGAWIFTVRNRRNGKQDVAIAVSSYPASDNVEPIVVTSELSGSITAFEKGEPLVAYAEVRQGFSPMIYANVTATIERPGGYDPVTVQLLDNGAGADITKNDGVYSRYFTEFTGIGYYGIRINVDNNGGDAIIIESNPFSKARPIVSPDKVYDLPEIGGIKIPPPGTPPAEPRGRSAPAFSRGISGGSSRVDEVPPGFSPGDDLFPPGDVLDLRATDSSFQKKTVTLAWTAPGDDLDNGAASRYEVIRAGSIQAWQNDSTPAAHLILNSSHILQGSLSTPQEFGNEEELVVLVPVPEGATVASYAFVLRAFDDAGNPSGFSNVVQAALRERIPEALADGLLGWQIALIVVGSIAVALLLIAGGVVAFKHFKPNDKKVKQSSNKETREMT</sequence>
<dbReference type="Pfam" id="PF00092">
    <property type="entry name" value="VWA"/>
    <property type="match status" value="1"/>
</dbReference>
<dbReference type="RefSeq" id="XP_022081164.1">
    <property type="nucleotide sequence ID" value="XM_022225472.1"/>
</dbReference>
<dbReference type="PROSITE" id="PS50234">
    <property type="entry name" value="VWFA"/>
    <property type="match status" value="1"/>
</dbReference>
<feature type="region of interest" description="Disordered" evidence="1">
    <location>
        <begin position="764"/>
        <end position="795"/>
    </location>
</feature>
<dbReference type="KEGG" id="aplc:110974098"/>
<reference evidence="6 7" key="1">
    <citation type="submission" date="2025-04" db="UniProtKB">
        <authorList>
            <consortium name="RefSeq"/>
        </authorList>
    </citation>
    <scope>IDENTIFICATION</scope>
</reference>